<dbReference type="Gene3D" id="3.40.1610.10">
    <property type="entry name" value="CV3147-like domain"/>
    <property type="match status" value="1"/>
</dbReference>
<sequence length="403" mass="43887">LDKMKTIKLTTIEDCVDLLEGGLWMGTGGGGSYNDGMALFKGALENGLSLEWVDVESIPDDVWTATIGLHGTIAPISRETQSEISRMGLIDDMGDMYIADAVKELGEYMGHEFGCLVPAELGAEAIPEALVCGARLGIPVVDGDYVGRAVPEEMQSTYCLYGKQSNLFASVDKWGNVVIVKNAVNTQALERIAKMLALAAFGYTAVATTPLRALDLKKILVRGTLTQCLKIGRALRRARQSGDDPINAALEVVNGWQLFEGKVIGVETDDRDGYLFGTTHIEGRGDFVGQTLDVWFKNENLVSWLNGSPWICSPDLLTLAYKESGRGTYNADIKEGDEVVAIGMKGLDGFRTKRGLNLAGPIHFGFDIEYTPIEELIKNKLTNLDLNNYSAVVQIPEQKINLN</sequence>
<organism evidence="3">
    <name type="scientific">marine sediment metagenome</name>
    <dbReference type="NCBI Taxonomy" id="412755"/>
    <lineage>
        <taxon>unclassified sequences</taxon>
        <taxon>metagenomes</taxon>
        <taxon>ecological metagenomes</taxon>
    </lineage>
</organism>
<feature type="domain" description="S-Me-THD N-terminal" evidence="1">
    <location>
        <begin position="14"/>
        <end position="181"/>
    </location>
</feature>
<dbReference type="EMBL" id="BARU01007464">
    <property type="protein sequence ID" value="GAH45406.1"/>
    <property type="molecule type" value="Genomic_DNA"/>
</dbReference>
<evidence type="ECO:0000259" key="1">
    <source>
        <dbReference type="Pfam" id="PF06032"/>
    </source>
</evidence>
<reference evidence="3" key="1">
    <citation type="journal article" date="2014" name="Front. Microbiol.">
        <title>High frequency of phylogenetically diverse reductive dehalogenase-homologous genes in deep subseafloor sedimentary metagenomes.</title>
        <authorList>
            <person name="Kawai M."/>
            <person name="Futagami T."/>
            <person name="Toyoda A."/>
            <person name="Takaki Y."/>
            <person name="Nishi S."/>
            <person name="Hori S."/>
            <person name="Arai W."/>
            <person name="Tsubouchi T."/>
            <person name="Morono Y."/>
            <person name="Uchiyama I."/>
            <person name="Ito T."/>
            <person name="Fujiyama A."/>
            <person name="Inagaki F."/>
            <person name="Takami H."/>
        </authorList>
    </citation>
    <scope>NUCLEOTIDE SEQUENCE</scope>
    <source>
        <strain evidence="3">Expedition CK06-06</strain>
    </source>
</reference>
<dbReference type="AlphaFoldDB" id="X1FIB8"/>
<dbReference type="Gene3D" id="2.40.390.10">
    <property type="entry name" value="CV3147-like"/>
    <property type="match status" value="1"/>
</dbReference>
<dbReference type="InterPro" id="IPR024071">
    <property type="entry name" value="S-Me-THD_C_sf"/>
</dbReference>
<feature type="domain" description="S-Me-THD-like C-terminal" evidence="2">
    <location>
        <begin position="186"/>
        <end position="373"/>
    </location>
</feature>
<feature type="non-terminal residue" evidence="3">
    <location>
        <position position="1"/>
    </location>
</feature>
<comment type="caution">
    <text evidence="3">The sequence shown here is derived from an EMBL/GenBank/DDBJ whole genome shotgun (WGS) entry which is preliminary data.</text>
</comment>
<feature type="non-terminal residue" evidence="3">
    <location>
        <position position="403"/>
    </location>
</feature>
<gene>
    <name evidence="3" type="ORF">S03H2_14700</name>
</gene>
<dbReference type="InterPro" id="IPR048350">
    <property type="entry name" value="S-Me-THD-like_C"/>
</dbReference>
<protein>
    <recommendedName>
        <fullName evidence="4">DUF917 domain-containing protein</fullName>
    </recommendedName>
</protein>
<evidence type="ECO:0008006" key="4">
    <source>
        <dbReference type="Google" id="ProtNLM"/>
    </source>
</evidence>
<dbReference type="InterPro" id="IPR010318">
    <property type="entry name" value="S-Me-THD_N"/>
</dbReference>
<evidence type="ECO:0000313" key="3">
    <source>
        <dbReference type="EMBL" id="GAH45406.1"/>
    </source>
</evidence>
<dbReference type="Pfam" id="PF20906">
    <property type="entry name" value="S-Me-THD_C"/>
    <property type="match status" value="1"/>
</dbReference>
<evidence type="ECO:0000259" key="2">
    <source>
        <dbReference type="Pfam" id="PF20906"/>
    </source>
</evidence>
<dbReference type="Pfam" id="PF06032">
    <property type="entry name" value="S-Me-THD_N"/>
    <property type="match status" value="1"/>
</dbReference>
<name>X1FIB8_9ZZZZ</name>
<dbReference type="SUPFAM" id="SSF160991">
    <property type="entry name" value="CV3147-like"/>
    <property type="match status" value="1"/>
</dbReference>
<accession>X1FIB8</accession>
<dbReference type="InterPro" id="IPR027479">
    <property type="entry name" value="S-Me-THD_N_sf"/>
</dbReference>
<proteinExistence type="predicted"/>